<name>L9YK56_9EURY</name>
<organism evidence="2 3">
    <name type="scientific">Natrinema pallidum DSM 3751</name>
    <dbReference type="NCBI Taxonomy" id="1227495"/>
    <lineage>
        <taxon>Archaea</taxon>
        <taxon>Methanobacteriati</taxon>
        <taxon>Methanobacteriota</taxon>
        <taxon>Stenosarchaea group</taxon>
        <taxon>Halobacteria</taxon>
        <taxon>Halobacteriales</taxon>
        <taxon>Natrialbaceae</taxon>
        <taxon>Natrinema</taxon>
    </lineage>
</organism>
<sequence>MIGPAERLQPTTPFICVSVACSRDRGSALIVDPQVMTMREQQSQQSTDTNAERMAESTMNQSQQAMEQLLDLQRNAARMTLSALEWQETAQQQGLEMTKSMLESVPGPQFTESMMQSYLQGMEAVMPEMEQVMEQGMQAAAQPQMEQMEQMGTRMQGMGSPSGMAGQEGRQQGPQSQPQTRMQPQPQGGQRYPQPQTEQGPSGRPQPQQSQQFPQTGEWVTPQEYGGESTGTAAPQQQPQQQPMAAAPTRSSDVGTGQFGGQSQGGEPDRPQRGAEEGRGTGQGQFEGERQPQPQESQPRPGAQQGSGQPGGQPRSGARTQRGGEHERQQSPPGRTDQGRLRDQYSQRIDTDRPERGERGRQRRGGRSAARERPGQEPAADTDRDRDRDETTRSRERRAREETDVTSEQPRRRTEENSGNETRGSNQQ</sequence>
<feature type="compositionally biased region" description="Polar residues" evidence="1">
    <location>
        <begin position="417"/>
        <end position="428"/>
    </location>
</feature>
<dbReference type="Proteomes" id="UP000011618">
    <property type="component" value="Unassembled WGS sequence"/>
</dbReference>
<feature type="compositionally biased region" description="Basic and acidic residues" evidence="1">
    <location>
        <begin position="267"/>
        <end position="279"/>
    </location>
</feature>
<feature type="compositionally biased region" description="Basic and acidic residues" evidence="1">
    <location>
        <begin position="369"/>
        <end position="416"/>
    </location>
</feature>
<dbReference type="AlphaFoldDB" id="L9YK56"/>
<feature type="compositionally biased region" description="Low complexity" evidence="1">
    <location>
        <begin position="174"/>
        <end position="215"/>
    </location>
</feature>
<dbReference type="EMBL" id="AOII01000088">
    <property type="protein sequence ID" value="ELY74555.1"/>
    <property type="molecule type" value="Genomic_DNA"/>
</dbReference>
<feature type="compositionally biased region" description="Low complexity" evidence="1">
    <location>
        <begin position="140"/>
        <end position="152"/>
    </location>
</feature>
<evidence type="ECO:0000313" key="2">
    <source>
        <dbReference type="EMBL" id="ELY74555.1"/>
    </source>
</evidence>
<reference evidence="2 3" key="1">
    <citation type="journal article" date="2014" name="PLoS Genet.">
        <title>Phylogenetically driven sequencing of extremely halophilic archaea reveals strategies for static and dynamic osmo-response.</title>
        <authorList>
            <person name="Becker E.A."/>
            <person name="Seitzer P.M."/>
            <person name="Tritt A."/>
            <person name="Larsen D."/>
            <person name="Krusor M."/>
            <person name="Yao A.I."/>
            <person name="Wu D."/>
            <person name="Madern D."/>
            <person name="Eisen J.A."/>
            <person name="Darling A.E."/>
            <person name="Facciotti M.T."/>
        </authorList>
    </citation>
    <scope>NUCLEOTIDE SEQUENCE [LARGE SCALE GENOMIC DNA]</scope>
    <source>
        <strain evidence="2 3">DSM 3751</strain>
    </source>
</reference>
<protein>
    <submittedName>
        <fullName evidence="2">Uncharacterized protein</fullName>
    </submittedName>
</protein>
<comment type="caution">
    <text evidence="2">The sequence shown here is derived from an EMBL/GenBank/DDBJ whole genome shotgun (WGS) entry which is preliminary data.</text>
</comment>
<gene>
    <name evidence="2" type="ORF">C487_15404</name>
</gene>
<dbReference type="PATRIC" id="fig|1227495.3.peg.3081"/>
<proteinExistence type="predicted"/>
<feature type="compositionally biased region" description="Low complexity" evidence="1">
    <location>
        <begin position="233"/>
        <end position="248"/>
    </location>
</feature>
<evidence type="ECO:0000313" key="3">
    <source>
        <dbReference type="Proteomes" id="UP000011618"/>
    </source>
</evidence>
<dbReference type="eggNOG" id="arCOG06342">
    <property type="taxonomic scope" value="Archaea"/>
</dbReference>
<feature type="compositionally biased region" description="Low complexity" evidence="1">
    <location>
        <begin position="291"/>
        <end position="319"/>
    </location>
</feature>
<feature type="compositionally biased region" description="Basic and acidic residues" evidence="1">
    <location>
        <begin position="337"/>
        <end position="360"/>
    </location>
</feature>
<accession>L9YK56</accession>
<feature type="region of interest" description="Disordered" evidence="1">
    <location>
        <begin position="140"/>
        <end position="428"/>
    </location>
</feature>
<dbReference type="PROSITE" id="PS51257">
    <property type="entry name" value="PROKAR_LIPOPROTEIN"/>
    <property type="match status" value="1"/>
</dbReference>
<evidence type="ECO:0000256" key="1">
    <source>
        <dbReference type="SAM" id="MobiDB-lite"/>
    </source>
</evidence>